<dbReference type="PANTHER" id="PTHR43685">
    <property type="entry name" value="GLYCOSYLTRANSFERASE"/>
    <property type="match status" value="1"/>
</dbReference>
<dbReference type="InterPro" id="IPR001173">
    <property type="entry name" value="Glyco_trans_2-like"/>
</dbReference>
<organism evidence="2">
    <name type="scientific">marine sediment metagenome</name>
    <dbReference type="NCBI Taxonomy" id="412755"/>
    <lineage>
        <taxon>unclassified sequences</taxon>
        <taxon>metagenomes</taxon>
        <taxon>ecological metagenomes</taxon>
    </lineage>
</organism>
<dbReference type="PANTHER" id="PTHR43685:SF11">
    <property type="entry name" value="GLYCOSYLTRANSFERASE TAGX-RELATED"/>
    <property type="match status" value="1"/>
</dbReference>
<dbReference type="SUPFAM" id="SSF53448">
    <property type="entry name" value="Nucleotide-diphospho-sugar transferases"/>
    <property type="match status" value="1"/>
</dbReference>
<reference evidence="2" key="1">
    <citation type="journal article" date="2015" name="Nature">
        <title>Complex archaea that bridge the gap between prokaryotes and eukaryotes.</title>
        <authorList>
            <person name="Spang A."/>
            <person name="Saw J.H."/>
            <person name="Jorgensen S.L."/>
            <person name="Zaremba-Niedzwiedzka K."/>
            <person name="Martijn J."/>
            <person name="Lind A.E."/>
            <person name="van Eijk R."/>
            <person name="Schleper C."/>
            <person name="Guy L."/>
            <person name="Ettema T.J."/>
        </authorList>
    </citation>
    <scope>NUCLEOTIDE SEQUENCE</scope>
</reference>
<dbReference type="Pfam" id="PF00535">
    <property type="entry name" value="Glycos_transf_2"/>
    <property type="match status" value="1"/>
</dbReference>
<proteinExistence type="predicted"/>
<dbReference type="EMBL" id="LAZR01014734">
    <property type="protein sequence ID" value="KKM16171.1"/>
    <property type="molecule type" value="Genomic_DNA"/>
</dbReference>
<dbReference type="InterPro" id="IPR029044">
    <property type="entry name" value="Nucleotide-diphossugar_trans"/>
</dbReference>
<comment type="caution">
    <text evidence="2">The sequence shown here is derived from an EMBL/GenBank/DDBJ whole genome shotgun (WGS) entry which is preliminary data.</text>
</comment>
<dbReference type="Gene3D" id="3.90.550.10">
    <property type="entry name" value="Spore Coat Polysaccharide Biosynthesis Protein SpsA, Chain A"/>
    <property type="match status" value="1"/>
</dbReference>
<dbReference type="InterPro" id="IPR050834">
    <property type="entry name" value="Glycosyltransf_2"/>
</dbReference>
<gene>
    <name evidence="2" type="ORF">LCGC14_1688560</name>
</gene>
<feature type="domain" description="Glycosyltransferase 2-like" evidence="1">
    <location>
        <begin position="14"/>
        <end position="119"/>
    </location>
</feature>
<sequence length="379" mass="43678">MTDNYRQTEQPLVTVLMSTYNRPQYVRHAVDSVLGQTYRNFEFIAVRDGGADLSAVLGDIRDERFILIDRNENRGKPHSLNQAIQQARGKYVCYIDDDDIFYPHHIETLVNALESQDECHVVYTDLYKAHCRVESDGRRVILSKNVEVARDFDRFSMFLFNHVLHVSLMHRRDLFEKTGLYNEKLTVMIDWDMTRRLAFFSDFLHVTEVTGQYYGPVDDCDRISIKQRKSTEKYIMNLLTIRTTRPEKPWPKSGDVSMIVLADRLDEQLKQQLLDIWSHTFHPYRIYLPLPSAELDRLKTLVPNITGVPVSSASSFSERVDAAVKCCDGDYIAVVPADFKIVPPDGEDNDDIAWIEKSVNALINSEDPTEAFELIGSND</sequence>
<dbReference type="AlphaFoldDB" id="A0A0F9HLL3"/>
<evidence type="ECO:0000313" key="2">
    <source>
        <dbReference type="EMBL" id="KKM16171.1"/>
    </source>
</evidence>
<evidence type="ECO:0000259" key="1">
    <source>
        <dbReference type="Pfam" id="PF00535"/>
    </source>
</evidence>
<protein>
    <recommendedName>
        <fullName evidence="1">Glycosyltransferase 2-like domain-containing protein</fullName>
    </recommendedName>
</protein>
<name>A0A0F9HLL3_9ZZZZ</name>
<accession>A0A0F9HLL3</accession>